<organism evidence="1 2">
    <name type="scientific">Pluteus cervinus</name>
    <dbReference type="NCBI Taxonomy" id="181527"/>
    <lineage>
        <taxon>Eukaryota</taxon>
        <taxon>Fungi</taxon>
        <taxon>Dikarya</taxon>
        <taxon>Basidiomycota</taxon>
        <taxon>Agaricomycotina</taxon>
        <taxon>Agaricomycetes</taxon>
        <taxon>Agaricomycetidae</taxon>
        <taxon>Agaricales</taxon>
        <taxon>Pluteineae</taxon>
        <taxon>Pluteaceae</taxon>
        <taxon>Pluteus</taxon>
    </lineage>
</organism>
<evidence type="ECO:0000313" key="1">
    <source>
        <dbReference type="EMBL" id="TFK64308.1"/>
    </source>
</evidence>
<dbReference type="EMBL" id="ML208480">
    <property type="protein sequence ID" value="TFK64308.1"/>
    <property type="molecule type" value="Genomic_DNA"/>
</dbReference>
<gene>
    <name evidence="1" type="ORF">BDN72DRAFT_846700</name>
</gene>
<proteinExistence type="predicted"/>
<evidence type="ECO:0000313" key="2">
    <source>
        <dbReference type="Proteomes" id="UP000308600"/>
    </source>
</evidence>
<reference evidence="1 2" key="1">
    <citation type="journal article" date="2019" name="Nat. Ecol. Evol.">
        <title>Megaphylogeny resolves global patterns of mushroom evolution.</title>
        <authorList>
            <person name="Varga T."/>
            <person name="Krizsan K."/>
            <person name="Foldi C."/>
            <person name="Dima B."/>
            <person name="Sanchez-Garcia M."/>
            <person name="Sanchez-Ramirez S."/>
            <person name="Szollosi G.J."/>
            <person name="Szarkandi J.G."/>
            <person name="Papp V."/>
            <person name="Albert L."/>
            <person name="Andreopoulos W."/>
            <person name="Angelini C."/>
            <person name="Antonin V."/>
            <person name="Barry K.W."/>
            <person name="Bougher N.L."/>
            <person name="Buchanan P."/>
            <person name="Buyck B."/>
            <person name="Bense V."/>
            <person name="Catcheside P."/>
            <person name="Chovatia M."/>
            <person name="Cooper J."/>
            <person name="Damon W."/>
            <person name="Desjardin D."/>
            <person name="Finy P."/>
            <person name="Geml J."/>
            <person name="Haridas S."/>
            <person name="Hughes K."/>
            <person name="Justo A."/>
            <person name="Karasinski D."/>
            <person name="Kautmanova I."/>
            <person name="Kiss B."/>
            <person name="Kocsube S."/>
            <person name="Kotiranta H."/>
            <person name="LaButti K.M."/>
            <person name="Lechner B.E."/>
            <person name="Liimatainen K."/>
            <person name="Lipzen A."/>
            <person name="Lukacs Z."/>
            <person name="Mihaltcheva S."/>
            <person name="Morgado L.N."/>
            <person name="Niskanen T."/>
            <person name="Noordeloos M.E."/>
            <person name="Ohm R.A."/>
            <person name="Ortiz-Santana B."/>
            <person name="Ovrebo C."/>
            <person name="Racz N."/>
            <person name="Riley R."/>
            <person name="Savchenko A."/>
            <person name="Shiryaev A."/>
            <person name="Soop K."/>
            <person name="Spirin V."/>
            <person name="Szebenyi C."/>
            <person name="Tomsovsky M."/>
            <person name="Tulloss R.E."/>
            <person name="Uehling J."/>
            <person name="Grigoriev I.V."/>
            <person name="Vagvolgyi C."/>
            <person name="Papp T."/>
            <person name="Martin F.M."/>
            <person name="Miettinen O."/>
            <person name="Hibbett D.S."/>
            <person name="Nagy L.G."/>
        </authorList>
    </citation>
    <scope>NUCLEOTIDE SEQUENCE [LARGE SCALE GENOMIC DNA]</scope>
    <source>
        <strain evidence="1 2">NL-1719</strain>
    </source>
</reference>
<dbReference type="Proteomes" id="UP000308600">
    <property type="component" value="Unassembled WGS sequence"/>
</dbReference>
<protein>
    <submittedName>
        <fullName evidence="1">Uncharacterized protein</fullName>
    </submittedName>
</protein>
<sequence length="410" mass="46253">MSGQIPSGSPSFELPDLPSEVWLKVLREATWLPDVHFHESQPLGYIDQFDSIESLIKKQRVNLRSTASIIRVCARWKTWATPFLYESILIDKECPLISLKKTLSDSVAEAKNSPGRSPLGRLTTRLDLAVPGETVLGSELSDEWTLITSIISFLPSLQIVAISDDQGHSVIPQKALLMLLARSGKSLRVFTQGPGIFIRQDTLTGLLLHATQLKVLKLGHCVKIPLWLVDDIDLPNLVELDCPHEGITSRAFRLPPDSLRSLVIEDLYSATFMQNHCSSLTRLCLSYQAVRNDSFTIVVRSFAELCPNLRWLHLRFSDLFQYPSDFYIQKSVTLLEISTESNQATPQIYSDFITRIVQTKADGLKILRFPNPQNIKSMQKNCAKLLRGLLYHFDAKGIRVEDAEERLVKP</sequence>
<accession>A0ACD3AEH4</accession>
<keyword evidence="2" id="KW-1185">Reference proteome</keyword>
<name>A0ACD3AEH4_9AGAR</name>